<dbReference type="Proteomes" id="UP000298656">
    <property type="component" value="Chromosome 1"/>
</dbReference>
<keyword evidence="1" id="KW-1133">Transmembrane helix</keyword>
<dbReference type="OrthoDB" id="9008384at2"/>
<feature type="transmembrane region" description="Helical" evidence="1">
    <location>
        <begin position="16"/>
        <end position="35"/>
    </location>
</feature>
<evidence type="ECO:0000313" key="2">
    <source>
        <dbReference type="EMBL" id="QCP49583.1"/>
    </source>
</evidence>
<dbReference type="AlphaFoldDB" id="A0A4P8IR15"/>
<dbReference type="KEGG" id="tvl:FAZ95_10610"/>
<accession>A0A4P8IR15</accession>
<evidence type="ECO:0000313" key="3">
    <source>
        <dbReference type="Proteomes" id="UP000298656"/>
    </source>
</evidence>
<evidence type="ECO:0000256" key="1">
    <source>
        <dbReference type="SAM" id="Phobius"/>
    </source>
</evidence>
<name>A0A4P8IR15_9BURK</name>
<keyword evidence="1" id="KW-0812">Transmembrane</keyword>
<dbReference type="EMBL" id="CP040077">
    <property type="protein sequence ID" value="QCP49583.1"/>
    <property type="molecule type" value="Genomic_DNA"/>
</dbReference>
<feature type="transmembrane region" description="Helical" evidence="1">
    <location>
        <begin position="47"/>
        <end position="71"/>
    </location>
</feature>
<reference evidence="2 3" key="1">
    <citation type="submission" date="2019-05" db="EMBL/GenBank/DDBJ databases">
        <title>Burkholderia sp. DHOD12, isolated from subtropical forest soil.</title>
        <authorList>
            <person name="Gao Z.-H."/>
            <person name="Qiu L.-H."/>
        </authorList>
    </citation>
    <scope>NUCLEOTIDE SEQUENCE [LARGE SCALE GENOMIC DNA]</scope>
    <source>
        <strain evidence="2 3">DHOD12</strain>
    </source>
</reference>
<organism evidence="2 3">
    <name type="scientific">Trinickia violacea</name>
    <dbReference type="NCBI Taxonomy" id="2571746"/>
    <lineage>
        <taxon>Bacteria</taxon>
        <taxon>Pseudomonadati</taxon>
        <taxon>Pseudomonadota</taxon>
        <taxon>Betaproteobacteria</taxon>
        <taxon>Burkholderiales</taxon>
        <taxon>Burkholderiaceae</taxon>
        <taxon>Trinickia</taxon>
    </lineage>
</organism>
<sequence>MHALADLVVSFAPPPLMVTVVFSVAYLLVGIPFHFRSGAVARNVYGTLAGVFLGIGYITFVVGFSSGLHAAPR</sequence>
<proteinExistence type="predicted"/>
<keyword evidence="3" id="KW-1185">Reference proteome</keyword>
<keyword evidence="1" id="KW-0472">Membrane</keyword>
<gene>
    <name evidence="2" type="ORF">FAZ95_10610</name>
</gene>
<protein>
    <submittedName>
        <fullName evidence="2">Uncharacterized protein</fullName>
    </submittedName>
</protein>